<feature type="compositionally biased region" description="Basic residues" evidence="4">
    <location>
        <begin position="530"/>
        <end position="546"/>
    </location>
</feature>
<organism evidence="6 7">
    <name type="scientific">Rubroshorea leprosula</name>
    <dbReference type="NCBI Taxonomy" id="152421"/>
    <lineage>
        <taxon>Eukaryota</taxon>
        <taxon>Viridiplantae</taxon>
        <taxon>Streptophyta</taxon>
        <taxon>Embryophyta</taxon>
        <taxon>Tracheophyta</taxon>
        <taxon>Spermatophyta</taxon>
        <taxon>Magnoliopsida</taxon>
        <taxon>eudicotyledons</taxon>
        <taxon>Gunneridae</taxon>
        <taxon>Pentapetalae</taxon>
        <taxon>rosids</taxon>
        <taxon>malvids</taxon>
        <taxon>Malvales</taxon>
        <taxon>Dipterocarpaceae</taxon>
        <taxon>Rubroshorea</taxon>
    </lineage>
</organism>
<feature type="repeat" description="PPR" evidence="3">
    <location>
        <begin position="466"/>
        <end position="500"/>
    </location>
</feature>
<keyword evidence="7" id="KW-1185">Reference proteome</keyword>
<dbReference type="AlphaFoldDB" id="A0AAV5KQP7"/>
<dbReference type="EMBL" id="BPVZ01000073">
    <property type="protein sequence ID" value="GKV26949.1"/>
    <property type="molecule type" value="Genomic_DNA"/>
</dbReference>
<evidence type="ECO:0000313" key="7">
    <source>
        <dbReference type="Proteomes" id="UP001054252"/>
    </source>
</evidence>
<accession>A0AAV5KQP7</accession>
<keyword evidence="2" id="KW-0677">Repeat</keyword>
<dbReference type="PANTHER" id="PTHR47933">
    <property type="entry name" value="PENTATRICOPEPTIDE REPEAT-CONTAINING PROTEIN 1, MITOCHONDRIAL"/>
    <property type="match status" value="1"/>
</dbReference>
<dbReference type="InterPro" id="IPR051240">
    <property type="entry name" value="Mito_RNA-Proc/Resp"/>
</dbReference>
<evidence type="ECO:0000313" key="6">
    <source>
        <dbReference type="EMBL" id="GKV26949.1"/>
    </source>
</evidence>
<dbReference type="Proteomes" id="UP001054252">
    <property type="component" value="Unassembled WGS sequence"/>
</dbReference>
<evidence type="ECO:0000256" key="4">
    <source>
        <dbReference type="SAM" id="MobiDB-lite"/>
    </source>
</evidence>
<dbReference type="PROSITE" id="PS51375">
    <property type="entry name" value="PPR"/>
    <property type="match status" value="5"/>
</dbReference>
<feature type="domain" description="PROP1-like PPR" evidence="5">
    <location>
        <begin position="300"/>
        <end position="434"/>
    </location>
</feature>
<dbReference type="Pfam" id="PF17177">
    <property type="entry name" value="PPR_long"/>
    <property type="match status" value="1"/>
</dbReference>
<protein>
    <recommendedName>
        <fullName evidence="5">PROP1-like PPR domain-containing protein</fullName>
    </recommendedName>
</protein>
<feature type="repeat" description="PPR" evidence="3">
    <location>
        <begin position="295"/>
        <end position="329"/>
    </location>
</feature>
<evidence type="ECO:0000256" key="2">
    <source>
        <dbReference type="ARBA" id="ARBA00022737"/>
    </source>
</evidence>
<dbReference type="GO" id="GO:0003729">
    <property type="term" value="F:mRNA binding"/>
    <property type="evidence" value="ECO:0007669"/>
    <property type="project" value="TreeGrafter"/>
</dbReference>
<evidence type="ECO:0000256" key="1">
    <source>
        <dbReference type="ARBA" id="ARBA00007626"/>
    </source>
</evidence>
<reference evidence="6 7" key="1">
    <citation type="journal article" date="2021" name="Commun. Biol.">
        <title>The genome of Shorea leprosula (Dipterocarpaceae) highlights the ecological relevance of drought in aseasonal tropical rainforests.</title>
        <authorList>
            <person name="Ng K.K.S."/>
            <person name="Kobayashi M.J."/>
            <person name="Fawcett J.A."/>
            <person name="Hatakeyama M."/>
            <person name="Paape T."/>
            <person name="Ng C.H."/>
            <person name="Ang C.C."/>
            <person name="Tnah L.H."/>
            <person name="Lee C.T."/>
            <person name="Nishiyama T."/>
            <person name="Sese J."/>
            <person name="O'Brien M.J."/>
            <person name="Copetti D."/>
            <person name="Mohd Noor M.I."/>
            <person name="Ong R.C."/>
            <person name="Putra M."/>
            <person name="Sireger I.Z."/>
            <person name="Indrioko S."/>
            <person name="Kosugi Y."/>
            <person name="Izuno A."/>
            <person name="Isagi Y."/>
            <person name="Lee S.L."/>
            <person name="Shimizu K.K."/>
        </authorList>
    </citation>
    <scope>NUCLEOTIDE SEQUENCE [LARGE SCALE GENOMIC DNA]</scope>
    <source>
        <strain evidence="6">214</strain>
    </source>
</reference>
<comment type="similarity">
    <text evidence="1">Belongs to the PPR family. P subfamily.</text>
</comment>
<feature type="repeat" description="PPR" evidence="3">
    <location>
        <begin position="259"/>
        <end position="294"/>
    </location>
</feature>
<evidence type="ECO:0000259" key="5">
    <source>
        <dbReference type="Pfam" id="PF17177"/>
    </source>
</evidence>
<dbReference type="InterPro" id="IPR002885">
    <property type="entry name" value="PPR_rpt"/>
</dbReference>
<dbReference type="InterPro" id="IPR033443">
    <property type="entry name" value="PROP1-like_PPR_dom"/>
</dbReference>
<dbReference type="PANTHER" id="PTHR47933:SF54">
    <property type="entry name" value="PENTACOTRIPEPTIDE-REPEAT REGION OF PRORP DOMAIN-CONTAINING PROTEIN"/>
    <property type="match status" value="1"/>
</dbReference>
<evidence type="ECO:0000256" key="3">
    <source>
        <dbReference type="PROSITE-ProRule" id="PRU00708"/>
    </source>
</evidence>
<sequence>MALFSIARRLRRTHPQLLLSFPLKHPNLHLPSLLGSSEKFITLSLAFHRTHPIYSRPAIFTPHFSTLQSFSTQTLTNPFDFTGSPTHDRDPQEPALLDLLKRVAHLDSETEAVASLDNSGIKATQDLIFSVIWTLREEWRLAFLAFKWGEKWSCSGQKACELMVWILGNHSKFNIAWCLIRDLYHSSMDTRRAMFIMIDRYAAANDPCKAIRTFHIMEKFRMTPDEEAFQTLLKALCKHGNIEEAEELMLSNKKLFPLETESFNIILNGWCTISVDVFEAKRVWREMSKCCVTPDATSYTLMICCFSKVGNLFDSLRLYDEMKKRGWAAGIEVYNSLVYVLTRDNCLNEAHKILDKMREAGSQPDSTTYNSMIRPLCEAAKVDEARNLLSTMISEKLSPTVETYHAFLEGVDFEGTLEFLNHMRMVGLCPTHDTFLLVLGKFFKIEQPENALKIWTEMEQFEIVPDYSHYITLIKGLATCGWLVKARELYAEMMSNGFLDDPKLKKLLQEPVRSSGNKRQSLRKVDGSKQVKKWKGKMRRKKSHHQSNKDSI</sequence>
<feature type="region of interest" description="Disordered" evidence="4">
    <location>
        <begin position="509"/>
        <end position="552"/>
    </location>
</feature>
<dbReference type="Pfam" id="PF01535">
    <property type="entry name" value="PPR"/>
    <property type="match status" value="2"/>
</dbReference>
<feature type="repeat" description="PPR" evidence="3">
    <location>
        <begin position="365"/>
        <end position="399"/>
    </location>
</feature>
<dbReference type="InterPro" id="IPR011990">
    <property type="entry name" value="TPR-like_helical_dom_sf"/>
</dbReference>
<name>A0AAV5KQP7_9ROSI</name>
<dbReference type="Gene3D" id="1.25.40.10">
    <property type="entry name" value="Tetratricopeptide repeat domain"/>
    <property type="match status" value="3"/>
</dbReference>
<dbReference type="NCBIfam" id="TIGR00756">
    <property type="entry name" value="PPR"/>
    <property type="match status" value="5"/>
</dbReference>
<comment type="caution">
    <text evidence="6">The sequence shown here is derived from an EMBL/GenBank/DDBJ whole genome shotgun (WGS) entry which is preliminary data.</text>
</comment>
<proteinExistence type="inferred from homology"/>
<feature type="repeat" description="PPR" evidence="3">
    <location>
        <begin position="330"/>
        <end position="364"/>
    </location>
</feature>
<gene>
    <name evidence="6" type="ORF">SLEP1_g36160</name>
</gene>